<evidence type="ECO:0000259" key="1">
    <source>
        <dbReference type="PROSITE" id="PS50994"/>
    </source>
</evidence>
<dbReference type="Proteomes" id="UP000467841">
    <property type="component" value="Unassembled WGS sequence"/>
</dbReference>
<dbReference type="InterPro" id="IPR039537">
    <property type="entry name" value="Retrotran_Ty1/copia-like"/>
</dbReference>
<dbReference type="SUPFAM" id="SSF53098">
    <property type="entry name" value="Ribonuclease H-like"/>
    <property type="match status" value="1"/>
</dbReference>
<dbReference type="InterPro" id="IPR036397">
    <property type="entry name" value="RNaseH_sf"/>
</dbReference>
<organism evidence="2 3">
    <name type="scientific">Microthlaspi erraticum</name>
    <dbReference type="NCBI Taxonomy" id="1685480"/>
    <lineage>
        <taxon>Eukaryota</taxon>
        <taxon>Viridiplantae</taxon>
        <taxon>Streptophyta</taxon>
        <taxon>Embryophyta</taxon>
        <taxon>Tracheophyta</taxon>
        <taxon>Spermatophyta</taxon>
        <taxon>Magnoliopsida</taxon>
        <taxon>eudicotyledons</taxon>
        <taxon>Gunneridae</taxon>
        <taxon>Pentapetalae</taxon>
        <taxon>rosids</taxon>
        <taxon>malvids</taxon>
        <taxon>Brassicales</taxon>
        <taxon>Brassicaceae</taxon>
        <taxon>Coluteocarpeae</taxon>
        <taxon>Microthlaspi</taxon>
    </lineage>
</organism>
<reference evidence="2" key="1">
    <citation type="submission" date="2020-01" db="EMBL/GenBank/DDBJ databases">
        <authorList>
            <person name="Mishra B."/>
        </authorList>
    </citation>
    <scope>NUCLEOTIDE SEQUENCE [LARGE SCALE GENOMIC DNA]</scope>
</reference>
<feature type="domain" description="Integrase catalytic" evidence="1">
    <location>
        <begin position="137"/>
        <end position="234"/>
    </location>
</feature>
<dbReference type="InterPro" id="IPR057670">
    <property type="entry name" value="SH3_retrovirus"/>
</dbReference>
<dbReference type="GO" id="GO:0015074">
    <property type="term" value="P:DNA integration"/>
    <property type="evidence" value="ECO:0007669"/>
    <property type="project" value="InterPro"/>
</dbReference>
<dbReference type="PANTHER" id="PTHR42648:SF28">
    <property type="entry name" value="TRANSPOSON-ENCODED PROTEIN WITH RIBONUCLEASE H-LIKE AND RETROVIRUS ZINC FINGER-LIKE DOMAINS"/>
    <property type="match status" value="1"/>
</dbReference>
<dbReference type="InterPro" id="IPR001584">
    <property type="entry name" value="Integrase_cat-core"/>
</dbReference>
<evidence type="ECO:0000313" key="3">
    <source>
        <dbReference type="Proteomes" id="UP000467841"/>
    </source>
</evidence>
<gene>
    <name evidence="2" type="ORF">MERR_LOCUS12113</name>
</gene>
<comment type="caution">
    <text evidence="2">The sequence shown here is derived from an EMBL/GenBank/DDBJ whole genome shotgun (WGS) entry which is preliminary data.</text>
</comment>
<dbReference type="InterPro" id="IPR025724">
    <property type="entry name" value="GAG-pre-integrase_dom"/>
</dbReference>
<name>A0A6D2ID92_9BRAS</name>
<proteinExistence type="predicted"/>
<evidence type="ECO:0000313" key="2">
    <source>
        <dbReference type="EMBL" id="CAA7024878.1"/>
    </source>
</evidence>
<dbReference type="OrthoDB" id="6776856at2759"/>
<dbReference type="EMBL" id="CACVBM020000943">
    <property type="protein sequence ID" value="CAA7024878.1"/>
    <property type="molecule type" value="Genomic_DNA"/>
</dbReference>
<dbReference type="Pfam" id="PF13976">
    <property type="entry name" value="gag_pre-integrs"/>
    <property type="match status" value="1"/>
</dbReference>
<dbReference type="Gene3D" id="3.30.420.10">
    <property type="entry name" value="Ribonuclease H-like superfamily/Ribonuclease H"/>
    <property type="match status" value="1"/>
</dbReference>
<dbReference type="AlphaFoldDB" id="A0A6D2ID92"/>
<dbReference type="GO" id="GO:0003676">
    <property type="term" value="F:nucleic acid binding"/>
    <property type="evidence" value="ECO:0007669"/>
    <property type="project" value="InterPro"/>
</dbReference>
<dbReference type="Pfam" id="PF25597">
    <property type="entry name" value="SH3_retrovirus"/>
    <property type="match status" value="1"/>
</dbReference>
<dbReference type="PANTHER" id="PTHR42648">
    <property type="entry name" value="TRANSPOSASE, PUTATIVE-RELATED"/>
    <property type="match status" value="1"/>
</dbReference>
<sequence length="281" mass="32364">MKAAMQDNNALYILQGSAKTFEVHNAETSQKNDQEDDTQLWHSRLGHVGQKRLDVLVKKGCIDKGKVYELKFCEDCVIGKTHKASFGSAQHATKEKLDYIHSNLKVWLYFLKTKDEAFDKFVEWKKMVEIQSERKVKKLRTDNGLKFCNIKFDQFCKSEGVVRHRTCTYTPQQNGVAERLNRTLMNRVRSMLSESGLEQKFWAEAASTTVYLTNRTPSSEIDFDIPEERWTSAVPSLEGLRRFGCVAYVHSTDGKLNSRAKKDIFTGYPEGVKGFRVWLLE</sequence>
<dbReference type="PROSITE" id="PS50994">
    <property type="entry name" value="INTEGRASE"/>
    <property type="match status" value="1"/>
</dbReference>
<protein>
    <recommendedName>
        <fullName evidence="1">Integrase catalytic domain-containing protein</fullName>
    </recommendedName>
</protein>
<keyword evidence="3" id="KW-1185">Reference proteome</keyword>
<dbReference type="InterPro" id="IPR012337">
    <property type="entry name" value="RNaseH-like_sf"/>
</dbReference>
<accession>A0A6D2ID92</accession>